<accession>A0A922IIP8</accession>
<evidence type="ECO:0000313" key="16">
    <source>
        <dbReference type="EMBL" id="KAH9579387.1"/>
    </source>
</evidence>
<evidence type="ECO:0000256" key="12">
    <source>
        <dbReference type="SAM" id="MobiDB-lite"/>
    </source>
</evidence>
<dbReference type="GO" id="GO:0008239">
    <property type="term" value="F:dipeptidyl-peptidase activity"/>
    <property type="evidence" value="ECO:0007669"/>
    <property type="project" value="TreeGrafter"/>
</dbReference>
<sequence length="898" mass="102813">MSMHSSFPDTYRKSDDEDHITKSKPLTSKGCSDNNSNNNNLSNSNNDNTDEKKLNDVLKSIEEGDKYSMSVGLVKQVDSDDTEIMTNTPQKRNWKGILLALLVIMFISSLILTASVLTTPKEKKIDHGLPFTFSDLILIDRLLESFNSQSVNGSFVYLTRGKDLIVLDTDTLKETLLLSHLVIQEKASFMDKYFVAPDLSGVILAYDFKDPTRRSGKSKYDVVNLNPVAKRTGLERRIEIGVDDQMTEQPFLDFVKWSPKSNCIAFVTQKNIHLLFNPLDSNNRKVVNLTQSMPQSHMSYGVSTWLYEEEILHTNEALWWSDSGNYLAVAAFDETNVSTYEILKFGDDYELKNRNRKMKYSMAGETSLYNSPVVTLYLYDMKTMNFQIIPIPKQIPSDGLLTMARWMNDDIFVHAWTNRIQNRGWITVFSQSLNQSWVFYKIGYENGWVDLLKQTNVEPIINKENQEMLIILPRDYSEKGYRGIAKLKIPMLPSETLQLPKWIITPNFDVKEILYYDGNDEVIFIGTGPDSKNAHVYWTSQSIGNMTCLTCENVNNTYNWAEVLSNGKYLVQDVRGSGNPKTFLKRINKNLTETNNFTVTTEIIKYFVTNRAFENFVNSHALPRVEYTKLRLRNGTRNQIDVEAKLYLPPELDPAHITQYPLLLYTYGGPTLQVVTSAFTIDWLTYISATAKVIVAQVDGRGTGGRGRFYEQSIYKNLGVIEIEDQLDSVKALIRRFHYINESQVGAYGWSYGGFTVSHLLTRPENQWIRCGISVAPVSDFRYYSTAYTERYLGRFIDDPDAYSRTVIRNPKNMASKGFLLVHGTADDNVHFINTAKLTKELIDAGVDIDLMIYPDDDHFLSKGRNLENLYRKMTIFLLDCYNKTSVKYSMDLSVKDL</sequence>
<evidence type="ECO:0000313" key="17">
    <source>
        <dbReference type="Proteomes" id="UP000471633"/>
    </source>
</evidence>
<dbReference type="CTD" id="24589313"/>
<dbReference type="EMBL" id="AMPZ03000008">
    <property type="protein sequence ID" value="KAH9579387.1"/>
    <property type="molecule type" value="Genomic_DNA"/>
</dbReference>
<dbReference type="SUPFAM" id="SSF82171">
    <property type="entry name" value="DPP6 N-terminal domain-like"/>
    <property type="match status" value="1"/>
</dbReference>
<comment type="caution">
    <text evidence="16">The sequence shown here is derived from an EMBL/GenBank/DDBJ whole genome shotgun (WGS) entry which is preliminary data.</text>
</comment>
<reference evidence="16" key="3">
    <citation type="submission" date="2021-06" db="EMBL/GenBank/DDBJ databases">
        <title>Chromosome-level genome assembly for S. haematobium.</title>
        <authorList>
            <person name="Stroehlein A.J."/>
        </authorList>
    </citation>
    <scope>NUCLEOTIDE SEQUENCE</scope>
</reference>
<evidence type="ECO:0000256" key="13">
    <source>
        <dbReference type="SAM" id="Phobius"/>
    </source>
</evidence>
<feature type="region of interest" description="Disordered" evidence="12">
    <location>
        <begin position="1"/>
        <end position="52"/>
    </location>
</feature>
<reference evidence="16" key="1">
    <citation type="journal article" date="2012" name="Nat. Genet.">
        <title>Whole-genome sequence of Schistosoma haematobium.</title>
        <authorList>
            <person name="Young N.D."/>
            <person name="Jex A.R."/>
            <person name="Li B."/>
            <person name="Liu S."/>
            <person name="Yang L."/>
            <person name="Xiong Z."/>
            <person name="Li Y."/>
            <person name="Cantacessi C."/>
            <person name="Hall R.S."/>
            <person name="Xu X."/>
            <person name="Chen F."/>
            <person name="Wu X."/>
            <person name="Zerlotini A."/>
            <person name="Oliveira G."/>
            <person name="Hofmann A."/>
            <person name="Zhang G."/>
            <person name="Fang X."/>
            <person name="Kang Y."/>
            <person name="Campbell B.E."/>
            <person name="Loukas A."/>
            <person name="Ranganathan S."/>
            <person name="Rollinson D."/>
            <person name="Rinaldi G."/>
            <person name="Brindley P.J."/>
            <person name="Yang H."/>
            <person name="Wang J."/>
            <person name="Wang J."/>
            <person name="Gasser R.B."/>
        </authorList>
    </citation>
    <scope>NUCLEOTIDE SEQUENCE</scope>
</reference>
<dbReference type="SUPFAM" id="SSF53474">
    <property type="entry name" value="alpha/beta-Hydrolases"/>
    <property type="match status" value="1"/>
</dbReference>
<dbReference type="GO" id="GO:0005886">
    <property type="term" value="C:plasma membrane"/>
    <property type="evidence" value="ECO:0007669"/>
    <property type="project" value="TreeGrafter"/>
</dbReference>
<dbReference type="PANTHER" id="PTHR11731:SF200">
    <property type="entry name" value="DIPEPTIDYL PEPTIDASE 10, ISOFORM B"/>
    <property type="match status" value="1"/>
</dbReference>
<keyword evidence="17" id="KW-1185">Reference proteome</keyword>
<feature type="domain" description="Peptidase S9 prolyl oligopeptidase catalytic" evidence="14">
    <location>
        <begin position="681"/>
        <end position="884"/>
    </location>
</feature>
<evidence type="ECO:0000256" key="4">
    <source>
        <dbReference type="ARBA" id="ARBA00022692"/>
    </source>
</evidence>
<evidence type="ECO:0000256" key="11">
    <source>
        <dbReference type="ARBA" id="ARBA00037847"/>
    </source>
</evidence>
<dbReference type="InterPro" id="IPR002469">
    <property type="entry name" value="Peptidase_S9B_N"/>
</dbReference>
<keyword evidence="10" id="KW-0325">Glycoprotein</keyword>
<dbReference type="RefSeq" id="XP_051064369.1">
    <property type="nucleotide sequence ID" value="XM_051217933.1"/>
</dbReference>
<evidence type="ECO:0000259" key="15">
    <source>
        <dbReference type="Pfam" id="PF00930"/>
    </source>
</evidence>
<dbReference type="PANTHER" id="PTHR11731">
    <property type="entry name" value="PROTEASE FAMILY S9B,C DIPEPTIDYL-PEPTIDASE IV-RELATED"/>
    <property type="match status" value="1"/>
</dbReference>
<feature type="domain" description="Dipeptidylpeptidase IV N-terminal" evidence="15">
    <location>
        <begin position="197"/>
        <end position="580"/>
    </location>
</feature>
<reference evidence="16" key="4">
    <citation type="journal article" date="2022" name="PLoS Pathog.">
        <title>Chromosome-level genome of Schistosoma haematobium underpins genome-wide explorations of molecular variation.</title>
        <authorList>
            <person name="Stroehlein A.J."/>
            <person name="Korhonen P.K."/>
            <person name="Lee V.V."/>
            <person name="Ralph S.A."/>
            <person name="Mentink-Kane M."/>
            <person name="You H."/>
            <person name="McManus D.P."/>
            <person name="Tchuente L.T."/>
            <person name="Stothard J.R."/>
            <person name="Kaur P."/>
            <person name="Dudchenko O."/>
            <person name="Aiden E.L."/>
            <person name="Yang B."/>
            <person name="Yang H."/>
            <person name="Emery A.M."/>
            <person name="Webster B.L."/>
            <person name="Brindley P.J."/>
            <person name="Rollinson D."/>
            <person name="Chang B.C.H."/>
            <person name="Gasser R.B."/>
            <person name="Young N.D."/>
        </authorList>
    </citation>
    <scope>NUCLEOTIDE SEQUENCE</scope>
</reference>
<reference evidence="16" key="2">
    <citation type="journal article" date="2019" name="Gigascience">
        <title>High-quality Schistosoma haematobium genome achieved by single-molecule and long-range sequencing.</title>
        <authorList>
            <person name="Stroehlein A.J."/>
            <person name="Korhonen P.K."/>
            <person name="Chong T.M."/>
            <person name="Lim Y.L."/>
            <person name="Chan K.G."/>
            <person name="Webster B."/>
            <person name="Rollinson D."/>
            <person name="Brindley P.J."/>
            <person name="Gasser R.B."/>
            <person name="Young N.D."/>
        </authorList>
    </citation>
    <scope>NUCLEOTIDE SEQUENCE</scope>
</reference>
<name>A0A922IIP8_SCHHA</name>
<evidence type="ECO:0000256" key="10">
    <source>
        <dbReference type="ARBA" id="ARBA00023180"/>
    </source>
</evidence>
<dbReference type="InterPro" id="IPR050278">
    <property type="entry name" value="Serine_Prot_S9B/DPPIV"/>
</dbReference>
<comment type="subcellular location">
    <subcellularLocation>
        <location evidence="11">Endomembrane system</location>
        <topology evidence="11">Single-pass membrane protein</topology>
    </subcellularLocation>
    <subcellularLocation>
        <location evidence="1">Membrane</location>
        <topology evidence="1">Single-pass type II membrane protein</topology>
    </subcellularLocation>
</comment>
<keyword evidence="8 13" id="KW-1133">Transmembrane helix</keyword>
<evidence type="ECO:0000256" key="7">
    <source>
        <dbReference type="ARBA" id="ARBA00022968"/>
    </source>
</evidence>
<dbReference type="GO" id="GO:0006508">
    <property type="term" value="P:proteolysis"/>
    <property type="evidence" value="ECO:0007669"/>
    <property type="project" value="UniProtKB-KW"/>
</dbReference>
<dbReference type="Gene3D" id="2.140.10.30">
    <property type="entry name" value="Dipeptidylpeptidase IV, N-terminal domain"/>
    <property type="match status" value="1"/>
</dbReference>
<dbReference type="GO" id="GO:0004177">
    <property type="term" value="F:aminopeptidase activity"/>
    <property type="evidence" value="ECO:0007669"/>
    <property type="project" value="UniProtKB-KW"/>
</dbReference>
<keyword evidence="6" id="KW-0720">Serine protease</keyword>
<dbReference type="KEGG" id="shx:MS3_00009561"/>
<evidence type="ECO:0000256" key="9">
    <source>
        <dbReference type="ARBA" id="ARBA00023136"/>
    </source>
</evidence>
<evidence type="ECO:0000256" key="5">
    <source>
        <dbReference type="ARBA" id="ARBA00022801"/>
    </source>
</evidence>
<dbReference type="FunFam" id="3.40.50.1820:FF:000003">
    <property type="entry name" value="Dipeptidyl peptidase 4"/>
    <property type="match status" value="1"/>
</dbReference>
<evidence type="ECO:0000256" key="8">
    <source>
        <dbReference type="ARBA" id="ARBA00022989"/>
    </source>
</evidence>
<dbReference type="GO" id="GO:0008236">
    <property type="term" value="F:serine-type peptidase activity"/>
    <property type="evidence" value="ECO:0007669"/>
    <property type="project" value="UniProtKB-KW"/>
</dbReference>
<evidence type="ECO:0000259" key="14">
    <source>
        <dbReference type="Pfam" id="PF00326"/>
    </source>
</evidence>
<keyword evidence="7" id="KW-0735">Signal-anchor</keyword>
<feature type="compositionally biased region" description="Low complexity" evidence="12">
    <location>
        <begin position="32"/>
        <end position="47"/>
    </location>
</feature>
<proteinExistence type="predicted"/>
<evidence type="ECO:0000256" key="3">
    <source>
        <dbReference type="ARBA" id="ARBA00022670"/>
    </source>
</evidence>
<organism evidence="16 17">
    <name type="scientific">Schistosoma haematobium</name>
    <name type="common">Blood fluke</name>
    <dbReference type="NCBI Taxonomy" id="6185"/>
    <lineage>
        <taxon>Eukaryota</taxon>
        <taxon>Metazoa</taxon>
        <taxon>Spiralia</taxon>
        <taxon>Lophotrochozoa</taxon>
        <taxon>Platyhelminthes</taxon>
        <taxon>Trematoda</taxon>
        <taxon>Digenea</taxon>
        <taxon>Strigeidida</taxon>
        <taxon>Schistosomatoidea</taxon>
        <taxon>Schistosomatidae</taxon>
        <taxon>Schistosoma</taxon>
    </lineage>
</organism>
<protein>
    <submittedName>
        <fullName evidence="16">Inactive dipeptidyl peptidase 10</fullName>
    </submittedName>
</protein>
<gene>
    <name evidence="16" type="primary">DPP10_1</name>
    <name evidence="16" type="ORF">MS3_00009561</name>
</gene>
<feature type="compositionally biased region" description="Basic and acidic residues" evidence="12">
    <location>
        <begin position="10"/>
        <end position="21"/>
    </location>
</feature>
<dbReference type="GO" id="GO:0012505">
    <property type="term" value="C:endomembrane system"/>
    <property type="evidence" value="ECO:0007669"/>
    <property type="project" value="UniProtKB-SubCell"/>
</dbReference>
<evidence type="ECO:0000256" key="2">
    <source>
        <dbReference type="ARBA" id="ARBA00022438"/>
    </source>
</evidence>
<dbReference type="Pfam" id="PF00930">
    <property type="entry name" value="DPPIV_N"/>
    <property type="match status" value="1"/>
</dbReference>
<dbReference type="Proteomes" id="UP000471633">
    <property type="component" value="Unassembled WGS sequence"/>
</dbReference>
<keyword evidence="9 13" id="KW-0472">Membrane</keyword>
<feature type="transmembrane region" description="Helical" evidence="13">
    <location>
        <begin position="97"/>
        <end position="117"/>
    </location>
</feature>
<dbReference type="Pfam" id="PF00326">
    <property type="entry name" value="Peptidase_S9"/>
    <property type="match status" value="1"/>
</dbReference>
<dbReference type="AlphaFoldDB" id="A0A922IIP8"/>
<keyword evidence="4 13" id="KW-0812">Transmembrane</keyword>
<dbReference type="Gene3D" id="3.40.50.1820">
    <property type="entry name" value="alpha/beta hydrolase"/>
    <property type="match status" value="1"/>
</dbReference>
<dbReference type="GeneID" id="24589313"/>
<dbReference type="InterPro" id="IPR001375">
    <property type="entry name" value="Peptidase_S9_cat"/>
</dbReference>
<keyword evidence="5" id="KW-0378">Hydrolase</keyword>
<evidence type="ECO:0000256" key="1">
    <source>
        <dbReference type="ARBA" id="ARBA00004606"/>
    </source>
</evidence>
<dbReference type="InterPro" id="IPR029058">
    <property type="entry name" value="AB_hydrolase_fold"/>
</dbReference>
<keyword evidence="2" id="KW-0031">Aminopeptidase</keyword>
<keyword evidence="3" id="KW-0645">Protease</keyword>
<evidence type="ECO:0000256" key="6">
    <source>
        <dbReference type="ARBA" id="ARBA00022825"/>
    </source>
</evidence>